<gene>
    <name evidence="2" type="ORF">KSF_080820</name>
</gene>
<accession>A0A8J3N4H4</accession>
<keyword evidence="3" id="KW-1185">Reference proteome</keyword>
<reference evidence="2" key="1">
    <citation type="submission" date="2020-10" db="EMBL/GenBank/DDBJ databases">
        <title>Taxonomic study of unclassified bacteria belonging to the class Ktedonobacteria.</title>
        <authorList>
            <person name="Yabe S."/>
            <person name="Wang C.M."/>
            <person name="Zheng Y."/>
            <person name="Sakai Y."/>
            <person name="Cavaletti L."/>
            <person name="Monciardini P."/>
            <person name="Donadio S."/>
        </authorList>
    </citation>
    <scope>NUCLEOTIDE SEQUENCE</scope>
    <source>
        <strain evidence="2">ID150040</strain>
    </source>
</reference>
<evidence type="ECO:0000313" key="3">
    <source>
        <dbReference type="Proteomes" id="UP000597444"/>
    </source>
</evidence>
<organism evidence="2 3">
    <name type="scientific">Reticulibacter mediterranei</name>
    <dbReference type="NCBI Taxonomy" id="2778369"/>
    <lineage>
        <taxon>Bacteria</taxon>
        <taxon>Bacillati</taxon>
        <taxon>Chloroflexota</taxon>
        <taxon>Ktedonobacteria</taxon>
        <taxon>Ktedonobacterales</taxon>
        <taxon>Reticulibacteraceae</taxon>
        <taxon>Reticulibacter</taxon>
    </lineage>
</organism>
<dbReference type="RefSeq" id="WP_220208801.1">
    <property type="nucleotide sequence ID" value="NZ_BNJK01000002.1"/>
</dbReference>
<comment type="caution">
    <text evidence="2">The sequence shown here is derived from an EMBL/GenBank/DDBJ whole genome shotgun (WGS) entry which is preliminary data.</text>
</comment>
<dbReference type="Proteomes" id="UP000597444">
    <property type="component" value="Unassembled WGS sequence"/>
</dbReference>
<protein>
    <recommendedName>
        <fullName evidence="1">HTH cro/C1-type domain-containing protein</fullName>
    </recommendedName>
</protein>
<dbReference type="PROSITE" id="PS50943">
    <property type="entry name" value="HTH_CROC1"/>
    <property type="match status" value="1"/>
</dbReference>
<evidence type="ECO:0000259" key="1">
    <source>
        <dbReference type="PROSITE" id="PS50943"/>
    </source>
</evidence>
<sequence>MKRGDAHPLRTARCQHNLTIEGLAEKAKVGASTVWRAEHNYPINAESRRRLCAYFNMTPQALGLLQHIGSYATVEQPPLTECVFTGASSSDDGEELPVTQPLEDIGQISTQPDQPESEFAANSLDALLDAHWTLDAVLDSLRIALQGIQSLPVRLQQTLLLGMLSRMDTLVLPDGRRISATERHQVKEALGASIAQCWQFFHTASPTQVFLVGQGLLHLLEQTRVFLYPADYQSFYAAITNLIGSASFFQGFYDVALQTHKRAFRAAQEGADLWNETQSLNWQAIAANSSNRPAEAVQYIEAALHLLEGQEEQDYQRLRAHLCADWAYNASILGEQTVARARLDDSVRLLDNLGPNEEFDLARWHQLVGDCMLLNRQYTPAISHLERSLARLPQQWVSRRILTLLPLARAYAYQQERDMSIETAEQAASAIQSIGSVMLTQRFIEYLHMLVEVFPRDKIVHRFVAGSLHQIAQKN</sequence>
<dbReference type="AlphaFoldDB" id="A0A8J3N4H4"/>
<dbReference type="Gene3D" id="1.25.40.10">
    <property type="entry name" value="Tetratricopeptide repeat domain"/>
    <property type="match status" value="1"/>
</dbReference>
<dbReference type="InterPro" id="IPR010982">
    <property type="entry name" value="Lambda_DNA-bd_dom_sf"/>
</dbReference>
<evidence type="ECO:0000313" key="2">
    <source>
        <dbReference type="EMBL" id="GHO98034.1"/>
    </source>
</evidence>
<dbReference type="EMBL" id="BNJK01000002">
    <property type="protein sequence ID" value="GHO98034.1"/>
    <property type="molecule type" value="Genomic_DNA"/>
</dbReference>
<name>A0A8J3N4H4_9CHLR</name>
<dbReference type="SUPFAM" id="SSF48452">
    <property type="entry name" value="TPR-like"/>
    <property type="match status" value="1"/>
</dbReference>
<dbReference type="CDD" id="cd00093">
    <property type="entry name" value="HTH_XRE"/>
    <property type="match status" value="1"/>
</dbReference>
<dbReference type="Gene3D" id="1.10.260.40">
    <property type="entry name" value="lambda repressor-like DNA-binding domains"/>
    <property type="match status" value="1"/>
</dbReference>
<dbReference type="InterPro" id="IPR011990">
    <property type="entry name" value="TPR-like_helical_dom_sf"/>
</dbReference>
<dbReference type="InterPro" id="IPR001387">
    <property type="entry name" value="Cro/C1-type_HTH"/>
</dbReference>
<dbReference type="GO" id="GO:0003677">
    <property type="term" value="F:DNA binding"/>
    <property type="evidence" value="ECO:0007669"/>
    <property type="project" value="InterPro"/>
</dbReference>
<feature type="domain" description="HTH cro/C1-type" evidence="1">
    <location>
        <begin position="9"/>
        <end position="62"/>
    </location>
</feature>
<proteinExistence type="predicted"/>
<dbReference type="SUPFAM" id="SSF47413">
    <property type="entry name" value="lambda repressor-like DNA-binding domains"/>
    <property type="match status" value="1"/>
</dbReference>